<evidence type="ECO:0000313" key="6">
    <source>
        <dbReference type="Proteomes" id="UP000029120"/>
    </source>
</evidence>
<dbReference type="Gramene" id="KFK43760">
    <property type="protein sequence ID" value="KFK43760"/>
    <property type="gene ID" value="AALP_AA1G169200"/>
</dbReference>
<evidence type="ECO:0000256" key="2">
    <source>
        <dbReference type="ARBA" id="ARBA00023242"/>
    </source>
</evidence>
<comment type="subcellular location">
    <subcellularLocation>
        <location evidence="1">Nucleus</location>
    </subcellularLocation>
</comment>
<dbReference type="PANTHER" id="PTHR48033">
    <property type="entry name" value="RNA-BINDING (RRM/RBD/RNP MOTIFS) FAMILY PROTEIN"/>
    <property type="match status" value="1"/>
</dbReference>
<dbReference type="GO" id="GO:0003723">
    <property type="term" value="F:RNA binding"/>
    <property type="evidence" value="ECO:0007669"/>
    <property type="project" value="UniProtKB-UniRule"/>
</dbReference>
<keyword evidence="2" id="KW-0539">Nucleus</keyword>
<keyword evidence="3" id="KW-0694">RNA-binding</keyword>
<evidence type="ECO:0000313" key="5">
    <source>
        <dbReference type="EMBL" id="KFK43760.1"/>
    </source>
</evidence>
<dbReference type="OrthoDB" id="1875751at2759"/>
<dbReference type="InterPro" id="IPR012677">
    <property type="entry name" value="Nucleotide-bd_a/b_plait_sf"/>
</dbReference>
<dbReference type="Gene3D" id="3.30.70.330">
    <property type="match status" value="1"/>
</dbReference>
<dbReference type="GO" id="GO:0000785">
    <property type="term" value="C:chromatin"/>
    <property type="evidence" value="ECO:0007669"/>
    <property type="project" value="TreeGrafter"/>
</dbReference>
<dbReference type="EMBL" id="CM002869">
    <property type="protein sequence ID" value="KFK43760.1"/>
    <property type="molecule type" value="Genomic_DNA"/>
</dbReference>
<dbReference type="AlphaFoldDB" id="A0A087HNQ8"/>
<protein>
    <recommendedName>
        <fullName evidence="4">RRM domain-containing protein</fullName>
    </recommendedName>
</protein>
<evidence type="ECO:0000259" key="4">
    <source>
        <dbReference type="PROSITE" id="PS50102"/>
    </source>
</evidence>
<dbReference type="PROSITE" id="PS50102">
    <property type="entry name" value="RRM"/>
    <property type="match status" value="1"/>
</dbReference>
<dbReference type="PANTHER" id="PTHR48033:SF5">
    <property type="entry name" value="RRM DOMAIN-CONTAINING PROTEIN"/>
    <property type="match status" value="1"/>
</dbReference>
<accession>A0A087HNQ8</accession>
<evidence type="ECO:0000256" key="1">
    <source>
        <dbReference type="ARBA" id="ARBA00004123"/>
    </source>
</evidence>
<reference evidence="6" key="1">
    <citation type="journal article" date="2015" name="Nat. Plants">
        <title>Genome expansion of Arabis alpina linked with retrotransposition and reduced symmetric DNA methylation.</title>
        <authorList>
            <person name="Willing E.M."/>
            <person name="Rawat V."/>
            <person name="Mandakova T."/>
            <person name="Maumus F."/>
            <person name="James G.V."/>
            <person name="Nordstroem K.J."/>
            <person name="Becker C."/>
            <person name="Warthmann N."/>
            <person name="Chica C."/>
            <person name="Szarzynska B."/>
            <person name="Zytnicki M."/>
            <person name="Albani M.C."/>
            <person name="Kiefer C."/>
            <person name="Bergonzi S."/>
            <person name="Castaings L."/>
            <person name="Mateos J.L."/>
            <person name="Berns M.C."/>
            <person name="Bujdoso N."/>
            <person name="Piofczyk T."/>
            <person name="de Lorenzo L."/>
            <person name="Barrero-Sicilia C."/>
            <person name="Mateos I."/>
            <person name="Piednoel M."/>
            <person name="Hagmann J."/>
            <person name="Chen-Min-Tao R."/>
            <person name="Iglesias-Fernandez R."/>
            <person name="Schuster S.C."/>
            <person name="Alonso-Blanco C."/>
            <person name="Roudier F."/>
            <person name="Carbonero P."/>
            <person name="Paz-Ares J."/>
            <person name="Davis S.J."/>
            <person name="Pecinka A."/>
            <person name="Quesneville H."/>
            <person name="Colot V."/>
            <person name="Lysak M.A."/>
            <person name="Weigel D."/>
            <person name="Coupland G."/>
            <person name="Schneeberger K."/>
        </authorList>
    </citation>
    <scope>NUCLEOTIDE SEQUENCE [LARGE SCALE GENOMIC DNA]</scope>
    <source>
        <strain evidence="6">cv. Pajares</strain>
    </source>
</reference>
<dbReference type="GO" id="GO:0005654">
    <property type="term" value="C:nucleoplasm"/>
    <property type="evidence" value="ECO:0007669"/>
    <property type="project" value="TreeGrafter"/>
</dbReference>
<dbReference type="GO" id="GO:0010468">
    <property type="term" value="P:regulation of gene expression"/>
    <property type="evidence" value="ECO:0007669"/>
    <property type="project" value="TreeGrafter"/>
</dbReference>
<organism evidence="5 6">
    <name type="scientific">Arabis alpina</name>
    <name type="common">Alpine rock-cress</name>
    <dbReference type="NCBI Taxonomy" id="50452"/>
    <lineage>
        <taxon>Eukaryota</taxon>
        <taxon>Viridiplantae</taxon>
        <taxon>Streptophyta</taxon>
        <taxon>Embryophyta</taxon>
        <taxon>Tracheophyta</taxon>
        <taxon>Spermatophyta</taxon>
        <taxon>Magnoliopsida</taxon>
        <taxon>eudicotyledons</taxon>
        <taxon>Gunneridae</taxon>
        <taxon>Pentapetalae</taxon>
        <taxon>rosids</taxon>
        <taxon>malvids</taxon>
        <taxon>Brassicales</taxon>
        <taxon>Brassicaceae</taxon>
        <taxon>Arabideae</taxon>
        <taxon>Arabis</taxon>
    </lineage>
</organism>
<sequence length="47" mass="5494">MFRKIFVGGLARETTSAEFVKHFQKYGKITDYVIMKDRKTGSSEDYN</sequence>
<dbReference type="eggNOG" id="KOG0118">
    <property type="taxonomic scope" value="Eukaryota"/>
</dbReference>
<dbReference type="InterPro" id="IPR035979">
    <property type="entry name" value="RBD_domain_sf"/>
</dbReference>
<dbReference type="Proteomes" id="UP000029120">
    <property type="component" value="Chromosome 1"/>
</dbReference>
<proteinExistence type="predicted"/>
<dbReference type="Pfam" id="PF00076">
    <property type="entry name" value="RRM_1"/>
    <property type="match status" value="1"/>
</dbReference>
<keyword evidence="6" id="KW-1185">Reference proteome</keyword>
<dbReference type="SUPFAM" id="SSF54928">
    <property type="entry name" value="RNA-binding domain, RBD"/>
    <property type="match status" value="1"/>
</dbReference>
<evidence type="ECO:0000256" key="3">
    <source>
        <dbReference type="PROSITE-ProRule" id="PRU00176"/>
    </source>
</evidence>
<name>A0A087HNQ8_ARAAL</name>
<dbReference type="InterPro" id="IPR000504">
    <property type="entry name" value="RRM_dom"/>
</dbReference>
<feature type="domain" description="RRM" evidence="4">
    <location>
        <begin position="3"/>
        <end position="47"/>
    </location>
</feature>
<gene>
    <name evidence="5" type="ordered locus">AALP_Aa1g169200</name>
</gene>